<feature type="compositionally biased region" description="Polar residues" evidence="1">
    <location>
        <begin position="1"/>
        <end position="16"/>
    </location>
</feature>
<evidence type="ECO:0000313" key="3">
    <source>
        <dbReference type="Proteomes" id="UP001150941"/>
    </source>
</evidence>
<feature type="compositionally biased region" description="Polar residues" evidence="1">
    <location>
        <begin position="45"/>
        <end position="54"/>
    </location>
</feature>
<accession>A0A9W9PAS9</accession>
<dbReference type="AlphaFoldDB" id="A0A9W9PAS9"/>
<dbReference type="RefSeq" id="XP_058332677.1">
    <property type="nucleotide sequence ID" value="XM_058473674.1"/>
</dbReference>
<organism evidence="2 3">
    <name type="scientific">Penicillium chermesinum</name>
    <dbReference type="NCBI Taxonomy" id="63820"/>
    <lineage>
        <taxon>Eukaryota</taxon>
        <taxon>Fungi</taxon>
        <taxon>Dikarya</taxon>
        <taxon>Ascomycota</taxon>
        <taxon>Pezizomycotina</taxon>
        <taxon>Eurotiomycetes</taxon>
        <taxon>Eurotiomycetidae</taxon>
        <taxon>Eurotiales</taxon>
        <taxon>Aspergillaceae</taxon>
        <taxon>Penicillium</taxon>
    </lineage>
</organism>
<proteinExistence type="predicted"/>
<reference evidence="2" key="1">
    <citation type="submission" date="2022-11" db="EMBL/GenBank/DDBJ databases">
        <authorList>
            <person name="Petersen C."/>
        </authorList>
    </citation>
    <scope>NUCLEOTIDE SEQUENCE</scope>
    <source>
        <strain evidence="2">IBT 19713</strain>
    </source>
</reference>
<feature type="region of interest" description="Disordered" evidence="1">
    <location>
        <begin position="1"/>
        <end position="117"/>
    </location>
</feature>
<keyword evidence="3" id="KW-1185">Reference proteome</keyword>
<dbReference type="GeneID" id="83200977"/>
<dbReference type="Proteomes" id="UP001150941">
    <property type="component" value="Unassembled WGS sequence"/>
</dbReference>
<evidence type="ECO:0000256" key="1">
    <source>
        <dbReference type="SAM" id="MobiDB-lite"/>
    </source>
</evidence>
<name>A0A9W9PAS9_9EURO</name>
<evidence type="ECO:0000313" key="2">
    <source>
        <dbReference type="EMBL" id="KAJ5239758.1"/>
    </source>
</evidence>
<protein>
    <submittedName>
        <fullName evidence="2">Uncharacterized protein</fullName>
    </submittedName>
</protein>
<dbReference type="EMBL" id="JAPQKS010000003">
    <property type="protein sequence ID" value="KAJ5239758.1"/>
    <property type="molecule type" value="Genomic_DNA"/>
</dbReference>
<reference evidence="2" key="2">
    <citation type="journal article" date="2023" name="IMA Fungus">
        <title>Comparative genomic study of the Penicillium genus elucidates a diverse pangenome and 15 lateral gene transfer events.</title>
        <authorList>
            <person name="Petersen C."/>
            <person name="Sorensen T."/>
            <person name="Nielsen M.R."/>
            <person name="Sondergaard T.E."/>
            <person name="Sorensen J.L."/>
            <person name="Fitzpatrick D.A."/>
            <person name="Frisvad J.C."/>
            <person name="Nielsen K.L."/>
        </authorList>
    </citation>
    <scope>NUCLEOTIDE SEQUENCE</scope>
    <source>
        <strain evidence="2">IBT 19713</strain>
    </source>
</reference>
<feature type="compositionally biased region" description="Basic and acidic residues" evidence="1">
    <location>
        <begin position="61"/>
        <end position="73"/>
    </location>
</feature>
<sequence>MATLTAQANPATTPSPSHHHKAPVPIRSSPAPPCALHTPAPPSRLDSQNNSQHRLPTRPPAEIHIHRDPRSDIRQSTYSELSKGPAPASDGSNELSLTEPDKLPTVAAIHTTTSLQA</sequence>
<gene>
    <name evidence="2" type="ORF">N7468_004377</name>
</gene>
<comment type="caution">
    <text evidence="2">The sequence shown here is derived from an EMBL/GenBank/DDBJ whole genome shotgun (WGS) entry which is preliminary data.</text>
</comment>